<organism evidence="2 3">
    <name type="scientific">Linum trigynum</name>
    <dbReference type="NCBI Taxonomy" id="586398"/>
    <lineage>
        <taxon>Eukaryota</taxon>
        <taxon>Viridiplantae</taxon>
        <taxon>Streptophyta</taxon>
        <taxon>Embryophyta</taxon>
        <taxon>Tracheophyta</taxon>
        <taxon>Spermatophyta</taxon>
        <taxon>Magnoliopsida</taxon>
        <taxon>eudicotyledons</taxon>
        <taxon>Gunneridae</taxon>
        <taxon>Pentapetalae</taxon>
        <taxon>rosids</taxon>
        <taxon>fabids</taxon>
        <taxon>Malpighiales</taxon>
        <taxon>Linaceae</taxon>
        <taxon>Linum</taxon>
    </lineage>
</organism>
<evidence type="ECO:0000256" key="1">
    <source>
        <dbReference type="SAM" id="MobiDB-lite"/>
    </source>
</evidence>
<gene>
    <name evidence="2" type="ORF">LTRI10_LOCUS35539</name>
</gene>
<dbReference type="EMBL" id="OZ034819">
    <property type="protein sequence ID" value="CAL1395082.1"/>
    <property type="molecule type" value="Genomic_DNA"/>
</dbReference>
<evidence type="ECO:0000313" key="3">
    <source>
        <dbReference type="Proteomes" id="UP001497516"/>
    </source>
</evidence>
<name>A0AAV2FAV9_9ROSI</name>
<sequence length="89" mass="9109">MLATNKSAARKSCGTRPALAASKSDGNRPIFRDLVSGGVVASTADCLELHEGERTAAKTRVKSSLDSKHGGGVWGSSPVPGCRIGAHCC</sequence>
<dbReference type="AlphaFoldDB" id="A0AAV2FAV9"/>
<protein>
    <submittedName>
        <fullName evidence="2">Uncharacterized protein</fullName>
    </submittedName>
</protein>
<feature type="region of interest" description="Disordered" evidence="1">
    <location>
        <begin position="1"/>
        <end position="27"/>
    </location>
</feature>
<proteinExistence type="predicted"/>
<dbReference type="Proteomes" id="UP001497516">
    <property type="component" value="Chromosome 6"/>
</dbReference>
<evidence type="ECO:0000313" key="2">
    <source>
        <dbReference type="EMBL" id="CAL1395082.1"/>
    </source>
</evidence>
<keyword evidence="3" id="KW-1185">Reference proteome</keyword>
<accession>A0AAV2FAV9</accession>
<reference evidence="2 3" key="1">
    <citation type="submission" date="2024-04" db="EMBL/GenBank/DDBJ databases">
        <authorList>
            <person name="Fracassetti M."/>
        </authorList>
    </citation>
    <scope>NUCLEOTIDE SEQUENCE [LARGE SCALE GENOMIC DNA]</scope>
</reference>